<dbReference type="InterPro" id="IPR035093">
    <property type="entry name" value="RelE/ParE_toxin_dom_sf"/>
</dbReference>
<proteinExistence type="predicted"/>
<dbReference type="AlphaFoldDB" id="A0A7W2EMS0"/>
<dbReference type="SUPFAM" id="SSF143011">
    <property type="entry name" value="RelE-like"/>
    <property type="match status" value="1"/>
</dbReference>
<dbReference type="RefSeq" id="WP_182220779.1">
    <property type="nucleotide sequence ID" value="NZ_JACEZS010000037.1"/>
</dbReference>
<gene>
    <name evidence="1" type="ORF">H3H36_25075</name>
</gene>
<dbReference type="EMBL" id="JACEZS010000037">
    <property type="protein sequence ID" value="MBA5608620.1"/>
    <property type="molecule type" value="Genomic_DNA"/>
</dbReference>
<evidence type="ECO:0000313" key="2">
    <source>
        <dbReference type="Proteomes" id="UP000566711"/>
    </source>
</evidence>
<comment type="caution">
    <text evidence="1">The sequence shown here is derived from an EMBL/GenBank/DDBJ whole genome shotgun (WGS) entry which is preliminary data.</text>
</comment>
<sequence length="95" mass="11079">MWRIVEHHRVEKQLSGSVPLEVLKRYEKWQEIASASGPRGLRAIKGFHDEALSGIGKGYRSSRLGLQWRVIYHVQEGLFLIQVMHVNAHDYRRQS</sequence>
<organism evidence="1 2">
    <name type="scientific">Rugamonas fusca</name>
    <dbReference type="NCBI Taxonomy" id="2758568"/>
    <lineage>
        <taxon>Bacteria</taxon>
        <taxon>Pseudomonadati</taxon>
        <taxon>Pseudomonadota</taxon>
        <taxon>Betaproteobacteria</taxon>
        <taxon>Burkholderiales</taxon>
        <taxon>Oxalobacteraceae</taxon>
        <taxon>Telluria group</taxon>
        <taxon>Rugamonas</taxon>
    </lineage>
</organism>
<dbReference type="Gene3D" id="3.30.2310.20">
    <property type="entry name" value="RelE-like"/>
    <property type="match status" value="1"/>
</dbReference>
<keyword evidence="2" id="KW-1185">Reference proteome</keyword>
<name>A0A7W2EMS0_9BURK</name>
<dbReference type="Proteomes" id="UP000566711">
    <property type="component" value="Unassembled WGS sequence"/>
</dbReference>
<reference evidence="1 2" key="1">
    <citation type="submission" date="2020-07" db="EMBL/GenBank/DDBJ databases">
        <title>Novel species isolated from subtropical streams in China.</title>
        <authorList>
            <person name="Lu H."/>
        </authorList>
    </citation>
    <scope>NUCLEOTIDE SEQUENCE [LARGE SCALE GENOMIC DNA]</scope>
    <source>
        <strain evidence="1 2">FT3S</strain>
    </source>
</reference>
<protein>
    <submittedName>
        <fullName evidence="1">Type II toxin-antitoxin system mRNA interferase toxin, RelE/StbE family</fullName>
    </submittedName>
</protein>
<evidence type="ECO:0000313" key="1">
    <source>
        <dbReference type="EMBL" id="MBA5608620.1"/>
    </source>
</evidence>
<accession>A0A7W2EMS0</accession>